<evidence type="ECO:0008006" key="4">
    <source>
        <dbReference type="Google" id="ProtNLM"/>
    </source>
</evidence>
<reference evidence="2 3" key="1">
    <citation type="submission" date="2019-02" db="EMBL/GenBank/DDBJ databases">
        <title>Deep-cultivation of Planctomycetes and their phenomic and genomic characterization uncovers novel biology.</title>
        <authorList>
            <person name="Wiegand S."/>
            <person name="Jogler M."/>
            <person name="Boedeker C."/>
            <person name="Pinto D."/>
            <person name="Vollmers J."/>
            <person name="Rivas-Marin E."/>
            <person name="Kohn T."/>
            <person name="Peeters S.H."/>
            <person name="Heuer A."/>
            <person name="Rast P."/>
            <person name="Oberbeckmann S."/>
            <person name="Bunk B."/>
            <person name="Jeske O."/>
            <person name="Meyerdierks A."/>
            <person name="Storesund J.E."/>
            <person name="Kallscheuer N."/>
            <person name="Luecker S."/>
            <person name="Lage O.M."/>
            <person name="Pohl T."/>
            <person name="Merkel B.J."/>
            <person name="Hornburger P."/>
            <person name="Mueller R.-W."/>
            <person name="Bruemmer F."/>
            <person name="Labrenz M."/>
            <person name="Spormann A.M."/>
            <person name="Op den Camp H."/>
            <person name="Overmann J."/>
            <person name="Amann R."/>
            <person name="Jetten M.S.M."/>
            <person name="Mascher T."/>
            <person name="Medema M.H."/>
            <person name="Devos D.P."/>
            <person name="Kaster A.-K."/>
            <person name="Ovreas L."/>
            <person name="Rohde M."/>
            <person name="Galperin M.Y."/>
            <person name="Jogler C."/>
        </authorList>
    </citation>
    <scope>NUCLEOTIDE SEQUENCE [LARGE SCALE GENOMIC DNA]</scope>
    <source>
        <strain evidence="2 3">Mal4</strain>
    </source>
</reference>
<accession>A0A517Z5I7</accession>
<proteinExistence type="predicted"/>
<sequence precursor="true">MSLKSVVQLSVLLTTVVMAPAIVVADDVPCPPEAEAERGFGWRWPPFFRDSPMGARPHHGEFGSPGLGWHHFELPTARYGLWYRPNSMEPENFRCRPRPFRPQGYGMPQHVSCYRMDYNPYVLDDPDSIHGPSYYQRHPPLYPCGYPQCKCGKCLVKASEGY</sequence>
<organism evidence="2 3">
    <name type="scientific">Maioricimonas rarisocia</name>
    <dbReference type="NCBI Taxonomy" id="2528026"/>
    <lineage>
        <taxon>Bacteria</taxon>
        <taxon>Pseudomonadati</taxon>
        <taxon>Planctomycetota</taxon>
        <taxon>Planctomycetia</taxon>
        <taxon>Planctomycetales</taxon>
        <taxon>Planctomycetaceae</taxon>
        <taxon>Maioricimonas</taxon>
    </lineage>
</organism>
<gene>
    <name evidence="2" type="ORF">Mal4_20690</name>
</gene>
<name>A0A517Z5I7_9PLAN</name>
<dbReference type="KEGG" id="mri:Mal4_20690"/>
<dbReference type="OrthoDB" id="9985275at2"/>
<keyword evidence="1" id="KW-0732">Signal</keyword>
<feature type="signal peptide" evidence="1">
    <location>
        <begin position="1"/>
        <end position="19"/>
    </location>
</feature>
<dbReference type="EMBL" id="CP036275">
    <property type="protein sequence ID" value="QDU37752.1"/>
    <property type="molecule type" value="Genomic_DNA"/>
</dbReference>
<evidence type="ECO:0000256" key="1">
    <source>
        <dbReference type="SAM" id="SignalP"/>
    </source>
</evidence>
<protein>
    <recommendedName>
        <fullName evidence="4">Secreted protein</fullName>
    </recommendedName>
</protein>
<evidence type="ECO:0000313" key="3">
    <source>
        <dbReference type="Proteomes" id="UP000320496"/>
    </source>
</evidence>
<dbReference type="RefSeq" id="WP_145368802.1">
    <property type="nucleotide sequence ID" value="NZ_CP036275.1"/>
</dbReference>
<evidence type="ECO:0000313" key="2">
    <source>
        <dbReference type="EMBL" id="QDU37752.1"/>
    </source>
</evidence>
<dbReference type="AlphaFoldDB" id="A0A517Z5I7"/>
<dbReference type="Proteomes" id="UP000320496">
    <property type="component" value="Chromosome"/>
</dbReference>
<keyword evidence="3" id="KW-1185">Reference proteome</keyword>
<feature type="chain" id="PRO_5021786982" description="Secreted protein" evidence="1">
    <location>
        <begin position="20"/>
        <end position="162"/>
    </location>
</feature>